<dbReference type="GO" id="GO:0003676">
    <property type="term" value="F:nucleic acid binding"/>
    <property type="evidence" value="ECO:0007669"/>
    <property type="project" value="InterPro"/>
</dbReference>
<dbReference type="Pfam" id="PF00078">
    <property type="entry name" value="RVT_1"/>
    <property type="match status" value="1"/>
</dbReference>
<evidence type="ECO:0000313" key="4">
    <source>
        <dbReference type="EMBL" id="CAA9994642.1"/>
    </source>
</evidence>
<evidence type="ECO:0000313" key="5">
    <source>
        <dbReference type="Proteomes" id="UP000479000"/>
    </source>
</evidence>
<dbReference type="CDD" id="cd00303">
    <property type="entry name" value="retropepsin_like"/>
    <property type="match status" value="1"/>
</dbReference>
<feature type="non-terminal residue" evidence="4">
    <location>
        <position position="801"/>
    </location>
</feature>
<dbReference type="PANTHER" id="PTHR47331">
    <property type="entry name" value="PHD-TYPE DOMAIN-CONTAINING PROTEIN"/>
    <property type="match status" value="1"/>
</dbReference>
<proteinExistence type="predicted"/>
<dbReference type="InterPro" id="IPR021109">
    <property type="entry name" value="Peptidase_aspartic_dom_sf"/>
</dbReference>
<reference evidence="4 5" key="1">
    <citation type="submission" date="2020-02" db="EMBL/GenBank/DDBJ databases">
        <authorList>
            <person name="Ferguson B K."/>
        </authorList>
    </citation>
    <scope>NUCLEOTIDE SEQUENCE [LARGE SCALE GENOMIC DNA]</scope>
</reference>
<dbReference type="SUPFAM" id="SSF56672">
    <property type="entry name" value="DNA/RNA polymerases"/>
    <property type="match status" value="1"/>
</dbReference>
<organism evidence="4 5">
    <name type="scientific">Nesidiocoris tenuis</name>
    <dbReference type="NCBI Taxonomy" id="355587"/>
    <lineage>
        <taxon>Eukaryota</taxon>
        <taxon>Metazoa</taxon>
        <taxon>Ecdysozoa</taxon>
        <taxon>Arthropoda</taxon>
        <taxon>Hexapoda</taxon>
        <taxon>Insecta</taxon>
        <taxon>Pterygota</taxon>
        <taxon>Neoptera</taxon>
        <taxon>Paraneoptera</taxon>
        <taxon>Hemiptera</taxon>
        <taxon>Heteroptera</taxon>
        <taxon>Panheteroptera</taxon>
        <taxon>Cimicomorpha</taxon>
        <taxon>Miridae</taxon>
        <taxon>Dicyphina</taxon>
        <taxon>Nesidiocoris</taxon>
    </lineage>
</organism>
<keyword evidence="5" id="KW-1185">Reference proteome</keyword>
<dbReference type="Pfam" id="PF18701">
    <property type="entry name" value="DUF5641"/>
    <property type="match status" value="1"/>
</dbReference>
<dbReference type="OrthoDB" id="6612914at2759"/>
<evidence type="ECO:0000259" key="2">
    <source>
        <dbReference type="Pfam" id="PF00078"/>
    </source>
</evidence>
<dbReference type="GO" id="GO:0042575">
    <property type="term" value="C:DNA polymerase complex"/>
    <property type="evidence" value="ECO:0007669"/>
    <property type="project" value="UniProtKB-ARBA"/>
</dbReference>
<dbReference type="PANTHER" id="PTHR47331:SF5">
    <property type="entry name" value="RIBONUCLEASE H"/>
    <property type="match status" value="1"/>
</dbReference>
<name>A0A6H5FZC4_9HEMI</name>
<dbReference type="EMBL" id="CADCXU010002191">
    <property type="protein sequence ID" value="CAA9994642.1"/>
    <property type="molecule type" value="Genomic_DNA"/>
</dbReference>
<dbReference type="AlphaFoldDB" id="A0A6H5FZC4"/>
<accession>A0A6H5FZC4</accession>
<evidence type="ECO:0000259" key="3">
    <source>
        <dbReference type="Pfam" id="PF18701"/>
    </source>
</evidence>
<feature type="compositionally biased region" description="Basic and acidic residues" evidence="1">
    <location>
        <begin position="1"/>
        <end position="11"/>
    </location>
</feature>
<dbReference type="SUPFAM" id="SSF53098">
    <property type="entry name" value="Ribonuclease H-like"/>
    <property type="match status" value="1"/>
</dbReference>
<dbReference type="InterPro" id="IPR036397">
    <property type="entry name" value="RNaseH_sf"/>
</dbReference>
<feature type="region of interest" description="Disordered" evidence="1">
    <location>
        <begin position="1"/>
        <end position="31"/>
    </location>
</feature>
<dbReference type="Gene3D" id="2.40.70.10">
    <property type="entry name" value="Acid Proteases"/>
    <property type="match status" value="1"/>
</dbReference>
<dbReference type="InterPro" id="IPR012337">
    <property type="entry name" value="RNaseH-like_sf"/>
</dbReference>
<dbReference type="InterPro" id="IPR043502">
    <property type="entry name" value="DNA/RNA_pol_sf"/>
</dbReference>
<sequence length="801" mass="89712">MQPPRDDHGSESSRNNSLSRPSGSGTQQSLCSTYEKSAPATVLLATAIVVVRDGHGVAHRIRCLLDVGSQSNLIVRRVCEKLGLPLEPFSSQVQGIGSSKLTISACTTVEFASQYNANHKYVAHAFVVDRLTDSLPSSAVEITNLTHLQGLELADSKFYEPQEVDMIIGAEFWPILVGQRKYFGSPGAPVAIDTTLGAIVIGRAHLENRCQTSCFVSLTPLNELVEKFWRLEEIPQQAILKKEDVECQQFFANTTTRNHEGRFVVRLPFRQSPNLLGSSKSTAVQRFFSNERRLQKFPEIRKLYVDLVKEYESEGVISRIGLVENVDDRGFFLPHHGVYRAGHPSTPLRIVWNASAPSSSKYTLNQLLHTGPKLQKDIFEILIHFRLFPYAITGDVRRMFLQILVHPNDRCFQRFIFRNDPSEQLSVYEIDSVVFGMTSSPYLAQAVVQSLAQQEKDRFPLASRTALQDMYIDDVTSSVENESLVIATYRELTAMFATAKFTLSKWCSNSPALMDLIAANNDQPASVDFGKAMATKVLGVHWSAADDILRFVNAAPVDPFKRFLCRRGPCEELRSDGGLTFVGARRKLNELETLISSSSFAENVGGELAGRGITWKVNPPYGPNFGGIWESNIRCVKQHLSRIIGNQVLTYEEFNTVLIQIEAILNSRPLCVLSQDPSAPAALTPAHFLTLGSTLDEIPAEDVAEIPISRLQRYEQIDHIVQNFWKRWRTEFLHTLQLRSKWRLPTTPIEKGAVVVLSKDNYPPLKWPLGIVEKVFPGTDGVIRVVEIRTPSGVYRRPVNK</sequence>
<feature type="compositionally biased region" description="Polar residues" evidence="1">
    <location>
        <begin position="12"/>
        <end position="31"/>
    </location>
</feature>
<feature type="domain" description="Reverse transcriptase" evidence="2">
    <location>
        <begin position="390"/>
        <end position="505"/>
    </location>
</feature>
<dbReference type="InterPro" id="IPR000477">
    <property type="entry name" value="RT_dom"/>
</dbReference>
<protein>
    <submittedName>
        <fullName evidence="4">Uncharacterized protein</fullName>
    </submittedName>
</protein>
<dbReference type="InterPro" id="IPR040676">
    <property type="entry name" value="DUF5641"/>
</dbReference>
<feature type="domain" description="DUF5641" evidence="3">
    <location>
        <begin position="712"/>
        <end position="801"/>
    </location>
</feature>
<dbReference type="Gene3D" id="3.30.420.10">
    <property type="entry name" value="Ribonuclease H-like superfamily/Ribonuclease H"/>
    <property type="match status" value="1"/>
</dbReference>
<dbReference type="GO" id="GO:0071897">
    <property type="term" value="P:DNA biosynthetic process"/>
    <property type="evidence" value="ECO:0007669"/>
    <property type="project" value="UniProtKB-ARBA"/>
</dbReference>
<dbReference type="Proteomes" id="UP000479000">
    <property type="component" value="Unassembled WGS sequence"/>
</dbReference>
<gene>
    <name evidence="4" type="ORF">NTEN_LOCUS1458</name>
</gene>
<evidence type="ECO:0000256" key="1">
    <source>
        <dbReference type="SAM" id="MobiDB-lite"/>
    </source>
</evidence>